<dbReference type="Pfam" id="PF03109">
    <property type="entry name" value="ABC1"/>
    <property type="match status" value="1"/>
</dbReference>
<dbReference type="PANTHER" id="PTHR43173:SF28">
    <property type="entry name" value="AARF DOMAIN CONTAINING KINASE 5"/>
    <property type="match status" value="1"/>
</dbReference>
<sequence>MTAETFRAVRLCRHHLSLLERYHASPHVLLRRSLRTHRVEKSRGVVTKMLLGVAVGTPVVVGVKYGISEPRERRKMKILAEGAGRFCRSLYVGMVISVDYWWTSNVALRGMDESSQVYMEGMSACHQRAADSMVEGAVQNGGLYIKLGQGLCAFNHLLPPEYIRTLRILEDKALNRRYKEVDALFQEDFNTTPNKIFRKFDYDPVAAASLAQVHKAELHDGTPVAVKVQYIDLRDRFEGDIRTVEILLDIVKLMHPSFGFRWVLKDLKGTLAQELDFENEGKNSERCAEELKHFKFIVVPKVFWDYTSKRVLTAEFCEGCKINNVEEIRRQGLSLKDTADKLIRTFAEQIFYTGFIHADPHPGNVLVRRGPDKKAELVLLDHGLYEYLSKSDRVALCKLWRAIILRDKAGMKRYSNDLGVKDYFLFCEMLLQRPINMRELGLGNILSREETAYMRNMAANHFDNVMQVLKALPRPMLLVFRNINTVRSINISLGAPIDRYFVMAKSAVRGWGKIQADDTRVLPSFGLFCWLRTTWESLKFECALRTEMAMMSLTRSLLQILSFFGLITLDQDVYQYLK</sequence>
<dbReference type="InterPro" id="IPR051130">
    <property type="entry name" value="Mito_struct-func_regulator"/>
</dbReference>
<dbReference type="Proteomes" id="UP000823561">
    <property type="component" value="Chromosome 20"/>
</dbReference>
<dbReference type="PANTHER" id="PTHR43173">
    <property type="entry name" value="ABC1 FAMILY PROTEIN"/>
    <property type="match status" value="1"/>
</dbReference>
<keyword evidence="5" id="KW-1185">Reference proteome</keyword>
<keyword evidence="2" id="KW-0472">Membrane</keyword>
<evidence type="ECO:0000256" key="1">
    <source>
        <dbReference type="ARBA" id="ARBA00009670"/>
    </source>
</evidence>
<accession>A0AAV6FU60</accession>
<comment type="caution">
    <text evidence="4">The sequence shown here is derived from an EMBL/GenBank/DDBJ whole genome shotgun (WGS) entry which is preliminary data.</text>
</comment>
<organism evidence="4 5">
    <name type="scientific">Alosa alosa</name>
    <name type="common">allis shad</name>
    <dbReference type="NCBI Taxonomy" id="278164"/>
    <lineage>
        <taxon>Eukaryota</taxon>
        <taxon>Metazoa</taxon>
        <taxon>Chordata</taxon>
        <taxon>Craniata</taxon>
        <taxon>Vertebrata</taxon>
        <taxon>Euteleostomi</taxon>
        <taxon>Actinopterygii</taxon>
        <taxon>Neopterygii</taxon>
        <taxon>Teleostei</taxon>
        <taxon>Clupei</taxon>
        <taxon>Clupeiformes</taxon>
        <taxon>Clupeoidei</taxon>
        <taxon>Clupeidae</taxon>
        <taxon>Alosa</taxon>
    </lineage>
</organism>
<evidence type="ECO:0000256" key="2">
    <source>
        <dbReference type="SAM" id="Phobius"/>
    </source>
</evidence>
<keyword evidence="2" id="KW-1133">Transmembrane helix</keyword>
<dbReference type="InterPro" id="IPR004147">
    <property type="entry name" value="ABC1_dom"/>
</dbReference>
<proteinExistence type="inferred from homology"/>
<dbReference type="CDD" id="cd13969">
    <property type="entry name" value="ADCK1-like"/>
    <property type="match status" value="1"/>
</dbReference>
<gene>
    <name evidence="4" type="ORF">AALO_G00256860</name>
</gene>
<feature type="transmembrane region" description="Helical" evidence="2">
    <location>
        <begin position="49"/>
        <end position="67"/>
    </location>
</feature>
<evidence type="ECO:0000259" key="3">
    <source>
        <dbReference type="Pfam" id="PF03109"/>
    </source>
</evidence>
<dbReference type="EMBL" id="JADWDJ010000020">
    <property type="protein sequence ID" value="KAG5264682.1"/>
    <property type="molecule type" value="Genomic_DNA"/>
</dbReference>
<name>A0AAV6FU60_9TELE</name>
<reference evidence="4" key="1">
    <citation type="submission" date="2020-10" db="EMBL/GenBank/DDBJ databases">
        <title>Chromosome-scale genome assembly of the Allis shad, Alosa alosa.</title>
        <authorList>
            <person name="Margot Z."/>
            <person name="Christophe K."/>
            <person name="Cabau C."/>
            <person name="Louis A."/>
            <person name="Berthelot C."/>
            <person name="Parey E."/>
            <person name="Roest Crollius H."/>
            <person name="Montfort J."/>
            <person name="Robinson-Rechavi M."/>
            <person name="Bucao C."/>
            <person name="Bouchez O."/>
            <person name="Gislard M."/>
            <person name="Lluch J."/>
            <person name="Milhes M."/>
            <person name="Lampietro C."/>
            <person name="Lopez Roques C."/>
            <person name="Donnadieu C."/>
            <person name="Braasch I."/>
            <person name="Desvignes T."/>
            <person name="Postlethwait J."/>
            <person name="Bobe J."/>
            <person name="Guiguen Y."/>
        </authorList>
    </citation>
    <scope>NUCLEOTIDE SEQUENCE</scope>
    <source>
        <strain evidence="4">M-15738</strain>
        <tissue evidence="4">Blood</tissue>
    </source>
</reference>
<evidence type="ECO:0000313" key="4">
    <source>
        <dbReference type="EMBL" id="KAG5264682.1"/>
    </source>
</evidence>
<dbReference type="AlphaFoldDB" id="A0AAV6FU60"/>
<dbReference type="SUPFAM" id="SSF56112">
    <property type="entry name" value="Protein kinase-like (PK-like)"/>
    <property type="match status" value="1"/>
</dbReference>
<dbReference type="InterPro" id="IPR045307">
    <property type="entry name" value="ADCK1_dom"/>
</dbReference>
<protein>
    <recommendedName>
        <fullName evidence="3">ABC1 atypical kinase-like domain-containing protein</fullName>
    </recommendedName>
</protein>
<feature type="domain" description="ABC1 atypical kinase-like" evidence="3">
    <location>
        <begin position="169"/>
        <end position="414"/>
    </location>
</feature>
<keyword evidence="2" id="KW-0812">Transmembrane</keyword>
<comment type="similarity">
    <text evidence="1">Belongs to the protein kinase superfamily. ADCK protein kinase family.</text>
</comment>
<evidence type="ECO:0000313" key="5">
    <source>
        <dbReference type="Proteomes" id="UP000823561"/>
    </source>
</evidence>
<dbReference type="InterPro" id="IPR011009">
    <property type="entry name" value="Kinase-like_dom_sf"/>
</dbReference>